<feature type="transmembrane region" description="Helical" evidence="15">
    <location>
        <begin position="4447"/>
        <end position="4467"/>
    </location>
</feature>
<dbReference type="InterPro" id="IPR011992">
    <property type="entry name" value="EF-hand-dom_pair"/>
</dbReference>
<dbReference type="FunFam" id="1.25.10.30:FF:000002">
    <property type="entry name" value="ryanodine receptor isoform X2"/>
    <property type="match status" value="1"/>
</dbReference>
<keyword evidence="11 15" id="KW-0472">Membrane</keyword>
<dbReference type="InterPro" id="IPR014821">
    <property type="entry name" value="Ins145_P3_rcpt"/>
</dbReference>
<dbReference type="GO" id="GO:0006941">
    <property type="term" value="P:striated muscle contraction"/>
    <property type="evidence" value="ECO:0007669"/>
    <property type="project" value="TreeGrafter"/>
</dbReference>
<dbReference type="CDD" id="cd12878">
    <property type="entry name" value="SPRY2_RyR"/>
    <property type="match status" value="1"/>
</dbReference>
<dbReference type="GO" id="GO:0034704">
    <property type="term" value="C:calcium channel complex"/>
    <property type="evidence" value="ECO:0007669"/>
    <property type="project" value="TreeGrafter"/>
</dbReference>
<dbReference type="InterPro" id="IPR003032">
    <property type="entry name" value="Ryanodine_rcpt"/>
</dbReference>
<dbReference type="Pfam" id="PF08454">
    <property type="entry name" value="RIH_assoc"/>
    <property type="match status" value="1"/>
</dbReference>
<evidence type="ECO:0000256" key="9">
    <source>
        <dbReference type="ARBA" id="ARBA00022989"/>
    </source>
</evidence>
<keyword evidence="18" id="KW-1185">Reference proteome</keyword>
<reference evidence="19" key="1">
    <citation type="submission" date="2025-08" db="UniProtKB">
        <authorList>
            <consortium name="RefSeq"/>
        </authorList>
    </citation>
    <scope>IDENTIFICATION</scope>
</reference>
<keyword evidence="4" id="KW-0107">Calcium channel</keyword>
<keyword evidence="2" id="KW-0813">Transport</keyword>
<comment type="subcellular location">
    <subcellularLocation>
        <location evidence="1">Sarcoplasmic reticulum membrane</location>
        <topology evidence="1">Multi-pass membrane protein</topology>
    </subcellularLocation>
</comment>
<dbReference type="FunFam" id="2.80.10.50:FF:000022">
    <property type="entry name" value="Ryanodine receptor, isoform E"/>
    <property type="match status" value="1"/>
</dbReference>
<dbReference type="InterPro" id="IPR009460">
    <property type="entry name" value="Ryanrecept_TM4-6"/>
</dbReference>
<evidence type="ECO:0000256" key="8">
    <source>
        <dbReference type="ARBA" id="ARBA00022951"/>
    </source>
</evidence>
<dbReference type="SUPFAM" id="SSF47473">
    <property type="entry name" value="EF-hand"/>
    <property type="match status" value="1"/>
</dbReference>
<dbReference type="FunFam" id="1.10.238.10:FF:000132">
    <property type="entry name" value="Ryanodine receptor 44F"/>
    <property type="match status" value="1"/>
</dbReference>
<dbReference type="FunFam" id="2.60.120.920:FF:000002">
    <property type="entry name" value="ryanodine receptor isoform X2"/>
    <property type="match status" value="1"/>
</dbReference>
<feature type="compositionally biased region" description="Polar residues" evidence="14">
    <location>
        <begin position="2925"/>
        <end position="2935"/>
    </location>
</feature>
<evidence type="ECO:0000256" key="7">
    <source>
        <dbReference type="ARBA" id="ARBA00022837"/>
    </source>
</evidence>
<dbReference type="GO" id="GO:0030018">
    <property type="term" value="C:Z disc"/>
    <property type="evidence" value="ECO:0007669"/>
    <property type="project" value="TreeGrafter"/>
</dbReference>
<dbReference type="InterPro" id="IPR013333">
    <property type="entry name" value="Ryan_recept"/>
</dbReference>
<dbReference type="InterPro" id="IPR043136">
    <property type="entry name" value="B30.2/SPRY_sf"/>
</dbReference>
<dbReference type="SMART" id="SM00449">
    <property type="entry name" value="SPRY"/>
    <property type="match status" value="3"/>
</dbReference>
<dbReference type="GO" id="GO:0005790">
    <property type="term" value="C:smooth endoplasmic reticulum"/>
    <property type="evidence" value="ECO:0007669"/>
    <property type="project" value="TreeGrafter"/>
</dbReference>
<dbReference type="FunFam" id="2.60.120.920:FF:000028">
    <property type="entry name" value="Ryanodine receptor, isoform E"/>
    <property type="match status" value="1"/>
</dbReference>
<evidence type="ECO:0000313" key="18">
    <source>
        <dbReference type="Proteomes" id="UP001652628"/>
    </source>
</evidence>
<dbReference type="CDD" id="cd23278">
    <property type="entry name" value="beta-trefoil_MIR_RyR"/>
    <property type="match status" value="1"/>
</dbReference>
<feature type="compositionally biased region" description="Polar residues" evidence="14">
    <location>
        <begin position="2273"/>
        <end position="2283"/>
    </location>
</feature>
<dbReference type="InterPro" id="IPR013320">
    <property type="entry name" value="ConA-like_dom_sf"/>
</dbReference>
<dbReference type="Pfam" id="PF00622">
    <property type="entry name" value="SPRY"/>
    <property type="match status" value="3"/>
</dbReference>
<feature type="compositionally biased region" description="Basic residues" evidence="14">
    <location>
        <begin position="3581"/>
        <end position="3590"/>
    </location>
</feature>
<keyword evidence="3" id="KW-0109">Calcium transport</keyword>
<dbReference type="Pfam" id="PF02026">
    <property type="entry name" value="RyR"/>
    <property type="match status" value="4"/>
</dbReference>
<dbReference type="InterPro" id="IPR036300">
    <property type="entry name" value="MIR_dom_sf"/>
</dbReference>
<evidence type="ECO:0000256" key="1">
    <source>
        <dbReference type="ARBA" id="ARBA00004326"/>
    </source>
</evidence>
<proteinExistence type="predicted"/>
<evidence type="ECO:0000256" key="10">
    <source>
        <dbReference type="ARBA" id="ARBA00023065"/>
    </source>
</evidence>
<dbReference type="RefSeq" id="XP_016943112.1">
    <property type="nucleotide sequence ID" value="XM_017087623.4"/>
</dbReference>
<feature type="region of interest" description="Disordered" evidence="14">
    <location>
        <begin position="2914"/>
        <end position="2939"/>
    </location>
</feature>
<dbReference type="FunFam" id="1.10.490.160:FF:000003">
    <property type="entry name" value="Ryanodine receptor, isoform E"/>
    <property type="match status" value="1"/>
</dbReference>
<keyword evidence="7" id="KW-0106">Calcium</keyword>
<feature type="region of interest" description="Disordered" evidence="14">
    <location>
        <begin position="3845"/>
        <end position="3868"/>
    </location>
</feature>
<dbReference type="Gene3D" id="1.10.287.70">
    <property type="match status" value="1"/>
</dbReference>
<evidence type="ECO:0000259" key="17">
    <source>
        <dbReference type="PROSITE" id="PS50919"/>
    </source>
</evidence>
<dbReference type="Pfam" id="PF01365">
    <property type="entry name" value="RYDR_ITPR"/>
    <property type="match status" value="2"/>
</dbReference>
<dbReference type="GO" id="GO:0006874">
    <property type="term" value="P:intracellular calcium ion homeostasis"/>
    <property type="evidence" value="ECO:0007669"/>
    <property type="project" value="InterPro"/>
</dbReference>
<evidence type="ECO:0000313" key="19">
    <source>
        <dbReference type="RefSeq" id="XP_016943112.1"/>
    </source>
</evidence>
<dbReference type="Gene3D" id="1.25.10.30">
    <property type="entry name" value="IP3 receptor type 1 binding core, RIH domain"/>
    <property type="match status" value="1"/>
</dbReference>
<dbReference type="GO" id="GO:0005219">
    <property type="term" value="F:ryanodine-sensitive calcium-release channel activity"/>
    <property type="evidence" value="ECO:0007669"/>
    <property type="project" value="InterPro"/>
</dbReference>
<organism evidence="18 19">
    <name type="scientific">Drosophila suzukii</name>
    <name type="common">Spotted-wing drosophila fruit fly</name>
    <dbReference type="NCBI Taxonomy" id="28584"/>
    <lineage>
        <taxon>Eukaryota</taxon>
        <taxon>Metazoa</taxon>
        <taxon>Ecdysozoa</taxon>
        <taxon>Arthropoda</taxon>
        <taxon>Hexapoda</taxon>
        <taxon>Insecta</taxon>
        <taxon>Pterygota</taxon>
        <taxon>Neoptera</taxon>
        <taxon>Endopterygota</taxon>
        <taxon>Diptera</taxon>
        <taxon>Brachycera</taxon>
        <taxon>Muscomorpha</taxon>
        <taxon>Ephydroidea</taxon>
        <taxon>Drosophilidae</taxon>
        <taxon>Drosophila</taxon>
        <taxon>Sophophora</taxon>
    </lineage>
</organism>
<dbReference type="Pfam" id="PF06459">
    <property type="entry name" value="RR_TM4-6"/>
    <property type="match status" value="1"/>
</dbReference>
<dbReference type="FunFam" id="2.60.120.920:FF:000003">
    <property type="entry name" value="ryanodine receptor isoform X2"/>
    <property type="match status" value="1"/>
</dbReference>
<evidence type="ECO:0000256" key="6">
    <source>
        <dbReference type="ARBA" id="ARBA00022737"/>
    </source>
</evidence>
<feature type="region of interest" description="Disordered" evidence="14">
    <location>
        <begin position="2272"/>
        <end position="2292"/>
    </location>
</feature>
<evidence type="ECO:0000256" key="13">
    <source>
        <dbReference type="ARBA" id="ARBA00023303"/>
    </source>
</evidence>
<dbReference type="InterPro" id="IPR035910">
    <property type="entry name" value="RyR/IP3R_RIH_dom_sf"/>
</dbReference>
<protein>
    <submittedName>
        <fullName evidence="19">Ryanodine receptor isoform X9</fullName>
    </submittedName>
</protein>
<gene>
    <name evidence="19" type="primary">RyR</name>
</gene>
<dbReference type="Pfam" id="PF02815">
    <property type="entry name" value="MIR"/>
    <property type="match status" value="1"/>
</dbReference>
<dbReference type="InterPro" id="IPR013662">
    <property type="entry name" value="RIH_assoc-dom"/>
</dbReference>
<dbReference type="Pfam" id="PF08709">
    <property type="entry name" value="Ins145_P3_rec"/>
    <property type="match status" value="1"/>
</dbReference>
<evidence type="ECO:0000259" key="16">
    <source>
        <dbReference type="PROSITE" id="PS50188"/>
    </source>
</evidence>
<dbReference type="InterPro" id="IPR003877">
    <property type="entry name" value="SPRY_dom"/>
</dbReference>
<feature type="region of interest" description="Disordered" evidence="14">
    <location>
        <begin position="3789"/>
        <end position="3810"/>
    </location>
</feature>
<keyword evidence="5 15" id="KW-0812">Transmembrane</keyword>
<dbReference type="Gene3D" id="2.80.10.50">
    <property type="match status" value="2"/>
</dbReference>
<feature type="domain" description="B30.2/SPRY" evidence="16">
    <location>
        <begin position="1032"/>
        <end position="1217"/>
    </location>
</feature>
<dbReference type="InterPro" id="IPR035761">
    <property type="entry name" value="SPRY1_RyR"/>
</dbReference>
<dbReference type="InterPro" id="IPR000699">
    <property type="entry name" value="RIH_dom"/>
</dbReference>
<feature type="compositionally biased region" description="Basic and acidic residues" evidence="14">
    <location>
        <begin position="3792"/>
        <end position="3807"/>
    </location>
</feature>
<keyword evidence="8" id="KW-0703">Sarcoplasmic reticulum</keyword>
<dbReference type="Gene3D" id="1.10.238.10">
    <property type="entry name" value="EF-hand"/>
    <property type="match status" value="1"/>
</dbReference>
<dbReference type="FunFam" id="1.10.287.70:FF:000017">
    <property type="entry name" value="ryanodine receptor isoform X2"/>
    <property type="match status" value="1"/>
</dbReference>
<dbReference type="InterPro" id="IPR015925">
    <property type="entry name" value="Ryanodine_IP3_receptor"/>
</dbReference>
<feature type="transmembrane region" description="Helical" evidence="15">
    <location>
        <begin position="4910"/>
        <end position="4932"/>
    </location>
</feature>
<feature type="compositionally biased region" description="Gly residues" evidence="14">
    <location>
        <begin position="4678"/>
        <end position="4698"/>
    </location>
</feature>
<feature type="compositionally biased region" description="Basic and acidic residues" evidence="14">
    <location>
        <begin position="1442"/>
        <end position="1452"/>
    </location>
</feature>
<evidence type="ECO:0000256" key="15">
    <source>
        <dbReference type="SAM" id="Phobius"/>
    </source>
</evidence>
<feature type="compositionally biased region" description="Low complexity" evidence="14">
    <location>
        <begin position="4588"/>
        <end position="4597"/>
    </location>
</feature>
<keyword evidence="10" id="KW-0406">Ion transport</keyword>
<feature type="transmembrane region" description="Helical" evidence="15">
    <location>
        <begin position="4721"/>
        <end position="4743"/>
    </location>
</feature>
<keyword evidence="13" id="KW-0407">Ion channel</keyword>
<feature type="region of interest" description="Disordered" evidence="14">
    <location>
        <begin position="4575"/>
        <end position="4611"/>
    </location>
</feature>
<feature type="region of interest" description="Disordered" evidence="14">
    <location>
        <begin position="4531"/>
        <end position="4557"/>
    </location>
</feature>
<evidence type="ECO:0000256" key="4">
    <source>
        <dbReference type="ARBA" id="ARBA00022673"/>
    </source>
</evidence>
<dbReference type="Pfam" id="PF21119">
    <property type="entry name" value="RYDR_Jsol"/>
    <property type="match status" value="1"/>
</dbReference>
<feature type="transmembrane region" description="Helical" evidence="15">
    <location>
        <begin position="4638"/>
        <end position="4656"/>
    </location>
</feature>
<dbReference type="Gene3D" id="6.20.350.10">
    <property type="match status" value="1"/>
</dbReference>
<feature type="domain" description="B30.2/SPRY" evidence="16">
    <location>
        <begin position="1452"/>
        <end position="1673"/>
    </location>
</feature>
<feature type="domain" description="MIR" evidence="17">
    <location>
        <begin position="94"/>
        <end position="148"/>
    </location>
</feature>
<feature type="region of interest" description="Disordered" evidence="14">
    <location>
        <begin position="1485"/>
        <end position="1513"/>
    </location>
</feature>
<keyword evidence="9 15" id="KW-1133">Transmembrane helix</keyword>
<dbReference type="Proteomes" id="UP001652628">
    <property type="component" value="Chromosome 2R"/>
</dbReference>
<accession>A0AB39ZTU1</accession>
<dbReference type="InterPro" id="IPR035764">
    <property type="entry name" value="SPRY2_RyR"/>
</dbReference>
<dbReference type="PROSITE" id="PS50919">
    <property type="entry name" value="MIR"/>
    <property type="match status" value="1"/>
</dbReference>
<dbReference type="PANTHER" id="PTHR46399">
    <property type="entry name" value="B30.2/SPRY DOMAIN-CONTAINING PROTEIN"/>
    <property type="match status" value="1"/>
</dbReference>
<dbReference type="InterPro" id="IPR001870">
    <property type="entry name" value="B30.2/SPRY"/>
</dbReference>
<dbReference type="PROSITE" id="PS50188">
    <property type="entry name" value="B302_SPRY"/>
    <property type="match status" value="3"/>
</dbReference>
<evidence type="ECO:0000256" key="2">
    <source>
        <dbReference type="ARBA" id="ARBA00022448"/>
    </source>
</evidence>
<dbReference type="SMART" id="SM00472">
    <property type="entry name" value="MIR"/>
    <property type="match status" value="4"/>
</dbReference>
<dbReference type="InterPro" id="IPR035762">
    <property type="entry name" value="SPRY3_RyR"/>
</dbReference>
<dbReference type="GO" id="GO:0042383">
    <property type="term" value="C:sarcolemma"/>
    <property type="evidence" value="ECO:0007669"/>
    <property type="project" value="TreeGrafter"/>
</dbReference>
<evidence type="ECO:0000256" key="5">
    <source>
        <dbReference type="ARBA" id="ARBA00022692"/>
    </source>
</evidence>
<dbReference type="GO" id="GO:0014808">
    <property type="term" value="P:release of sequestered calcium ion into cytosol by sarcoplasmic reticulum"/>
    <property type="evidence" value="ECO:0007669"/>
    <property type="project" value="TreeGrafter"/>
</dbReference>
<feature type="region of interest" description="Disordered" evidence="14">
    <location>
        <begin position="4678"/>
        <end position="4702"/>
    </location>
</feature>
<dbReference type="SUPFAM" id="SSF82109">
    <property type="entry name" value="MIR domain"/>
    <property type="match status" value="2"/>
</dbReference>
<evidence type="ECO:0000256" key="14">
    <source>
        <dbReference type="SAM" id="MobiDB-lite"/>
    </source>
</evidence>
<dbReference type="InterPro" id="IPR016093">
    <property type="entry name" value="MIR_motif"/>
</dbReference>
<dbReference type="SUPFAM" id="SSF49899">
    <property type="entry name" value="Concanavalin A-like lectins/glucanases"/>
    <property type="match status" value="2"/>
</dbReference>
<keyword evidence="19" id="KW-0675">Receptor</keyword>
<feature type="compositionally biased region" description="Basic and acidic residues" evidence="14">
    <location>
        <begin position="4575"/>
        <end position="4587"/>
    </location>
</feature>
<dbReference type="Gene3D" id="1.10.490.160">
    <property type="match status" value="2"/>
</dbReference>
<feature type="compositionally biased region" description="Acidic residues" evidence="14">
    <location>
        <begin position="3849"/>
        <end position="3866"/>
    </location>
</feature>
<evidence type="ECO:0000256" key="3">
    <source>
        <dbReference type="ARBA" id="ARBA00022568"/>
    </source>
</evidence>
<dbReference type="Pfam" id="PF00520">
    <property type="entry name" value="Ion_trans"/>
    <property type="match status" value="1"/>
</dbReference>
<dbReference type="CDD" id="cd12879">
    <property type="entry name" value="SPRY3_RyR"/>
    <property type="match status" value="1"/>
</dbReference>
<feature type="compositionally biased region" description="Polar residues" evidence="14">
    <location>
        <begin position="1501"/>
        <end position="1513"/>
    </location>
</feature>
<feature type="region of interest" description="Disordered" evidence="14">
    <location>
        <begin position="1409"/>
        <end position="1458"/>
    </location>
</feature>
<evidence type="ECO:0000256" key="11">
    <source>
        <dbReference type="ARBA" id="ARBA00023136"/>
    </source>
</evidence>
<keyword evidence="12" id="KW-1071">Ligand-gated ion channel</keyword>
<dbReference type="PANTHER" id="PTHR46399:SF8">
    <property type="entry name" value="B30.2_SPRY DOMAIN-CONTAINING PROTEIN"/>
    <property type="match status" value="1"/>
</dbReference>
<dbReference type="GO" id="GO:0033017">
    <property type="term" value="C:sarcoplasmic reticulum membrane"/>
    <property type="evidence" value="ECO:0007669"/>
    <property type="project" value="UniProtKB-SubCell"/>
</dbReference>
<evidence type="ECO:0000256" key="12">
    <source>
        <dbReference type="ARBA" id="ARBA00023286"/>
    </source>
</evidence>
<dbReference type="Gene3D" id="2.60.120.920">
    <property type="match status" value="3"/>
</dbReference>
<feature type="region of interest" description="Disordered" evidence="14">
    <location>
        <begin position="3576"/>
        <end position="3597"/>
    </location>
</feature>
<dbReference type="FunFam" id="2.80.10.50:FF:000021">
    <property type="entry name" value="Ryanodine receptor, isoform F"/>
    <property type="match status" value="1"/>
</dbReference>
<sequence length="5115" mass="579865">MAEAEGGSEQDDVSFLRTEDMVTLSCTATGERVCLAAEGFGNRHCFLENIADKNVPPDLSQCVFVIEQALSVRALQELVTAAGSETGKGTGSGHRTLLYGNAILLRHHNSDMYLACLSTSSSNDKLSFDVGLQEHSQGEACWWTVHPASKQRSEGEKVRVGDDLILVSVATERYLHTTKENEQSIVNASFHVTHWSVQPYGTGISRMKYVGYVFGGDVLRFFHGGDECLTIPSTWGREAGQNIVIYEGGVVMAQARSLWRLELARTKWTGGFINWYHPMRIRHITTGRYLGVNDSNELILVKKEEASIATTTFCLRQEKDDEKKVLEDKDLEVIGSPIIKYGDTTVIVQHCETSLWLSYKSYETKKKGVGKVEEKQAILHEEGKMDDCLDFSRSQEEESKTARVIRKCSSLFTQFITALETLQSNRRHSIFFQKVNLNEMVMCLEDLINYFSQPEDDMEHEEKQNRFRALRNRQDLFQEEGVLNLILEAIDKINIITSQGFLASFLAGDETGQSWDLISTYLYQLLAAIIKGNHTNCAQFANSNRLNWLFSRLGSQASSEGSGMLDVLHCVLIDSPEALNMMRDEHIKVIISLLEKHGRDPKVLDVLCSLCVGNGVAVRSSQNNICDFLLPGKNLLLQTLLVDHVASIRPNIFVGRVDGSSMYQKWYFEVTMDHIEQTTHMMPHLRIGWANTSGYVPYPGGGKKWGGNGVGDDLYSFGFDGAYLWTGGRRTAVLDALPEEPFIRKGDVIGVAIDLSVPIITFTFNGVKVRGSFRDFNLDGMFFPVMSCSSKLSCRFLFGGDHGRLKFAPPMGFSALVQCLMPQQILSLDPCFYFGNLSKNVLAGPWLIEDDNAFVPKPVDTTGVSLPSSVDQIKEKLAENIHEMWALNKIEAGWSWGEHRDDYHRIHPCLTHFEKLPAAEKRYDNQLAVQTLKTIISLGYYITMDKPPARIRPVRLPNEIFMQGNGYKPAPLDLSAVTLTPKLEELVDQLAENTHNLWARERIQQGWTYGLNEDSENHRSPHLVPYAKVDEAIKKANRDTASETVRTLLVYGYVLDPPTGEGTEALLAEAQRLKFAGFRTYRVERNYAVTSGKWYFEFEVLTSGPMRVGWARADCYPGAMLGSEDTSWAFDGHNVTKMHAGSIEHFGVRYEAGDVIGCFIDVKELTISFSLNGELLMDALGGETTFADVTAEGVGFVPACTLGVGQKARLIYGQDVDSLKFFTTCGLQEGYEPFCVNMRRPVTHWYTKDQPIFENTEEMPDCRIDVTRIPGGADTPPHLKISHNTFETMEKANWEFLRLSLPVTCMGEFIGEQEKARRWDEIKNRQYRLMREAEAAAQMQVQTQAAHMDHMLKGGFNMNDIKGLTRNFDEHADAEADHMMRGPHRPPRKGSLTRNITFESDMSAALDEMQRSSSVLDMNGLGEELDDKKKRGRSPFKFFSKKSRDQSREKMGARTQDTSLERRNTVAHGRNVVNQQMTTRAPTLRLNNAEIPPSPVAQGPKQLSSSNLGQQPVETSGDEMFDAECLKLINEYFYGVRIFPGQDPTHVYVGWVTTQYHLHSREFNKNKVRRGSVYIEDDYEMAIERIDRQSCYVVRADELFNEVTQDASGKGASQGMFVGCFVDTATGIIRFTCEGKDTSHRWMMEPDTKLFPAIFVEATSKEILQIELGRTPTTLPLSAAVLPTSDKHINPQSPPRLKVQCLRPHQWARVPNTSLQVHALKLSDVRGWSMLCEDPVSMLALHIPEEDRCIDILELIEMDKLLSFHAHSLTLYAALCYQSNYRAAHALCQHVDQKQLLYAIRSEYMSGPLRQGFYDLLIALHLESHATTMEVCKNEYITPLGAELKELYADEEMQHSLRSLVTESVRPQLRMTEITEPIPDIDQLYSPKFPLEVVRQFVMEALKDAVEINQVHNRDPIGWTNENLFLPLIKLTDRLLLVGVLTDEDVQRLLVMIDPETWDPAFEREGKDEHRKGLLTMKMAEGAKLQMCYLLHHLYDTQLRHRVESIIAFSHDFVGDLQTDQLRRYIEIKQSDLPSAVAAKKTKEFRCPPREQMNQILCFKNLEADDQDNCTCGLELRGRLGDFHDCLMQKVSLNALQEPDGVEGAAIEEIKTGPITKIYNFINTVKELEEGPKEVEEPEKKTPEEVFRKVLIKTIVSWAEESQIENPKLVREMFSLLLRQYDTVGELVRALEKTYVINTRARDDVAEMWVGLSQIRALLPVQMSQEEEELMRKRLWKLVNNATFFQHPDLIRILRVHENVMAVMMNTLGRRAQAQSDAPTQTEVAEGAPSKEKDTSHEMVVACCRFLCYFCRTGRQNQKAMFDHFDFLLDNANILLARPSLRGSTPLDVAYSSLMENTELALALREHYLEKIAVYLSRCGLQSNSELVEKGYPDLGWDPVEGERYLDFLRYCVWVNGESVEENANLVIRLLIRRPECLGPALRGEGEGLFRAIVEANRMSERISDRCKMQDEAEGTIAGLNFTHPLPEGEEDEDYIDTGAAILNFYCTLVDLLGRCAPDASVIEQGKNESLRARAILRSLVPLEDLQGVLSLKFTLSQTAPGEEKPKSDMPSGLLPNNKQSIVLFLERVYGIEAQDLFYRLLEDAFLPDLRTATILDKSDGSESDMALAMNRYIGNSILPLLIKHSKFYNEAENYASLLDATLHTVYRLSKNRMLTKGQREAVSDFLVALTSQMQPAMLLKLLRKLTVDVSKLSEYTTVALRLLTLHFDRCAKYYGSTQGQGSYGASSDEEKRLTMLLFSNIFDSLSNMDYDPELFGKALPCLIAIGCALPPDYSLSKNTDEDYYGRQMGAPDQPQYMPNPIDTNNVHLDNDLNSLVQKFSEHYHDAWASRRLEGSWTYGEIRSDNDRKHPRLKPYNMLSEYERERYRDPVRECLKGLLAIGWTVEHSEVEVPLNHRGSTRRQSKPQINEGSPFNYNPHPVDMSNLTLSREMQNMAERLAENSHDIWAKKKNEELNGCGGVIHPQLVPYDLLTDKEKKKDRERSQEFLKYMQYQGYKLHKPSKGGAVEEGGATQAAVELRFSYSLLEKLIQYLDRATINMKLLKPSTTFSRRSSFKTATRDIKFFSKVVLPLMEKYFSTHRNYFIAIATATNNIGAASLKEKEMVASIFCKLAALLRNRLSAFGPDVRITVRCLQVLVKGIDARTLTKNCPEFIRTSMLTFFNQTSDDLGNTILNLQDGKYSHLRGTHLKTSTSLGYVNQVVLPVLTAMFDHLAACDYGSDLLLDEIQVASYKILAALYHLGTDGTLTHDRKYLKTEIERHRPALGSCLGAYSSCFPVAYLEPHLNKHNQYSLLNRIADHSLEAQDIMVKMESCMPNLETILAEVDQFVESDKTYNDAPHIIDVILPLLCAYLPFWWSQGPDNVSPTSGNHVTMVTADHMNPLLRNVLKMIKKNIGNDNAPWMTRIAAYTQQIIINTSEELLKDPFLPLAERVKKRTENMLHKEDSMRGFIKSATDDTSQVETQLQEDWNLLVRDIYSFYPLLIKYVDLQRNHWLKDNIPEAEELYNHVAEIFNIWSKSQYFLKEEQNFISANEIDNMALIMPTATRRSAISEGAPAVGGKVKKKKKNRDKKRDKDKEVQASLMVACLKRLLPVGLNLFAGREQELVQHCKDRYLKKMPEYDVIEFARNQLTLPDKLDPSDEMSWQHYLYSKLGKSEEPVDEQALEKANVNSNEKGKDKTQETVDRIVAMAKVLFGLHMAASSKNRSKRWSSKISVARRQAVISSLRAKHLYRMSRHRACNIFARSYYEQWLQEENVGQEVMVEDLTQSFEDSEKSKKEGEETDNKPDPLTQLVTTFCRGAMTERSGALQEDLLYMSYAQIAAKSTGKEEEEGGDEEGGEGGEEGEGTSIHCRMRQLMEQEMEKQKLLFHQARLSNRGVAEMVLLHISASKGIPSEMVMTTLNLGIAILRGGNIDIQMGMLNHLKEKKDVGFFTSIAGLMNSCSVLDLDAFERNTKAEGLGVGSEGAAGEKNMHDAEFTCALFRFIQLTCEGHNLEWQNYLRTQAGNTTTVNVVICTVDYLLRLQESIMDFYWHYSSKEIIDPAGKANFFKAIEVASQVFNTLTEVIQGPCTLNQQALAHSRLWDAVGGFLFLFSHMQDKLSKHSSQVDLLKELLNLQKDMITMMLSMLEGNVVNGTIGKQMVDTLVESAGNVELILKYFDMFLKLADLIESPSFHEVDMKNEGWVTPKDFREKMEQSKNYTPEEMDFLLACCERNHEGKIDYRAFVEHFHEPSKEIGFNLAVLLTNLSEHMPNEPRLARFLETAGSVLNYFEPFLGRIEILGSSKRIERVYFEIKDSNIEQWEKPQIRESKRAFFYSIVTEGGDKEKLEAFVNFCEDAIFEMTHASGLMATDDGGGNVKRDTAYSSYMSEEEEERAARDPIRRTITAVKEGLKFGVHMLSPANIKHQIGVMQTKSIPELIVGFFKIIFYIFYYTGYAHFCVVRYIFGILLNLMRGPAPEQEEEPVVEEETFGRALPPLPLEEPPGTVQAFGLDINKEENGMYKVVVHESPANSSMEEGGESSPEDGAAASGELVEGEPHQEPISIVDLLGGEAAKKAAQERQEAQKAQEAAMASIEAEAKKSSSAPQETPAVHQIDFSQYTHRAVSFLARNFYNLKYVALVLAFSINFMLLFYKVTSFTEESDSSAEEELILGSGSGGGADITGSGFGGSGDGGSGDGEMEDEIPELVHVDEDFFYMEHVLRIAACLHSLVSLAMLIAYYHLKVPLAIFKREKEIARRLEFEGLFIAEQPEDDDFKSHWDKLVISAKSFPVNYWDKFVKKKVRQKYSETYDFDSISNLLGMEKSTFAAQESEETGIFKYIMNIDWRYQVWKAGVTFTDNAFLYSLWYFSFSVMGNFNNFFFAAHLLDVAVGFKTLRTILQSVTHNGKQLVLTVMLLTIIVYIYTVIAFNFFRKFYIQEEDEEVDKKCHDMLTCFVFHLYKGVRAGGGIGDEIGDPDGDDYEVYRIIFDITFFFFVIIILLAIIQGLIIDAFGELRDQLESVKDNMESNCFICGMGKDFFDIVPHGFDTHVQKEHNLANYMFFLMHLINKPDTEYTGQETYVWNMYQQRSWDFFPVGDCFRKQYEDELSGGGGGG</sequence>
<dbReference type="GeneID" id="108019716"/>
<dbReference type="SUPFAM" id="SSF100909">
    <property type="entry name" value="IP3 receptor type 1 binding core, domain 2"/>
    <property type="match status" value="1"/>
</dbReference>
<feature type="transmembrane region" description="Helical" evidence="15">
    <location>
        <begin position="4986"/>
        <end position="5009"/>
    </location>
</feature>
<dbReference type="InterPro" id="IPR005821">
    <property type="entry name" value="Ion_trans_dom"/>
</dbReference>
<dbReference type="CTD" id="49090"/>
<name>A0AB39ZTU1_DROSZ</name>
<feature type="domain" description="B30.2/SPRY" evidence="16">
    <location>
        <begin position="577"/>
        <end position="803"/>
    </location>
</feature>
<dbReference type="PRINTS" id="PR00795">
    <property type="entry name" value="RYANODINER"/>
</dbReference>
<keyword evidence="6" id="KW-0677">Repeat</keyword>
<dbReference type="InterPro" id="IPR048581">
    <property type="entry name" value="RYDR_Jsol"/>
</dbReference>
<dbReference type="CDD" id="cd12877">
    <property type="entry name" value="SPRY1_RyR"/>
    <property type="match status" value="1"/>
</dbReference>